<dbReference type="InterPro" id="IPR050986">
    <property type="entry name" value="GutQ/KpsF_isomerases"/>
</dbReference>
<evidence type="ECO:0000259" key="2">
    <source>
        <dbReference type="PROSITE" id="PS51464"/>
    </source>
</evidence>
<reference evidence="3" key="1">
    <citation type="journal article" date="2020" name="mSystems">
        <title>Genome- and Community-Level Interaction Insights into Carbon Utilization and Element Cycling Functions of Hydrothermarchaeota in Hydrothermal Sediment.</title>
        <authorList>
            <person name="Zhou Z."/>
            <person name="Liu Y."/>
            <person name="Xu W."/>
            <person name="Pan J."/>
            <person name="Luo Z.H."/>
            <person name="Li M."/>
        </authorList>
    </citation>
    <scope>NUCLEOTIDE SEQUENCE [LARGE SCALE GENOMIC DNA]</scope>
    <source>
        <strain evidence="3">SpSt-289</strain>
    </source>
</reference>
<evidence type="ECO:0000313" key="3">
    <source>
        <dbReference type="EMBL" id="HDX31780.1"/>
    </source>
</evidence>
<feature type="region of interest" description="Disordered" evidence="1">
    <location>
        <begin position="1"/>
        <end position="41"/>
    </location>
</feature>
<dbReference type="Pfam" id="PF01380">
    <property type="entry name" value="SIS"/>
    <property type="match status" value="1"/>
</dbReference>
<dbReference type="InterPro" id="IPR046348">
    <property type="entry name" value="SIS_dom_sf"/>
</dbReference>
<dbReference type="AlphaFoldDB" id="A0A7C1FRX8"/>
<dbReference type="PROSITE" id="PS51464">
    <property type="entry name" value="SIS"/>
    <property type="match status" value="1"/>
</dbReference>
<name>A0A7C1FRX8_9CHLR</name>
<evidence type="ECO:0000256" key="1">
    <source>
        <dbReference type="SAM" id="MobiDB-lite"/>
    </source>
</evidence>
<gene>
    <name evidence="3" type="ORF">ENQ20_09855</name>
</gene>
<accession>A0A7C1FRX8</accession>
<organism evidence="3">
    <name type="scientific">Caldilinea aerophila</name>
    <dbReference type="NCBI Taxonomy" id="133453"/>
    <lineage>
        <taxon>Bacteria</taxon>
        <taxon>Bacillati</taxon>
        <taxon>Chloroflexota</taxon>
        <taxon>Caldilineae</taxon>
        <taxon>Caldilineales</taxon>
        <taxon>Caldilineaceae</taxon>
        <taxon>Caldilinea</taxon>
    </lineage>
</organism>
<dbReference type="EMBL" id="DSMG01000099">
    <property type="protein sequence ID" value="HDX31780.1"/>
    <property type="molecule type" value="Genomic_DNA"/>
</dbReference>
<feature type="domain" description="SIS" evidence="2">
    <location>
        <begin position="79"/>
        <end position="222"/>
    </location>
</feature>
<dbReference type="SUPFAM" id="SSF53697">
    <property type="entry name" value="SIS domain"/>
    <property type="match status" value="1"/>
</dbReference>
<protein>
    <submittedName>
        <fullName evidence="3">SIS domain-containing protein</fullName>
    </submittedName>
</protein>
<dbReference type="GO" id="GO:1901135">
    <property type="term" value="P:carbohydrate derivative metabolic process"/>
    <property type="evidence" value="ECO:0007669"/>
    <property type="project" value="InterPro"/>
</dbReference>
<dbReference type="GO" id="GO:0097367">
    <property type="term" value="F:carbohydrate derivative binding"/>
    <property type="evidence" value="ECO:0007669"/>
    <property type="project" value="InterPro"/>
</dbReference>
<sequence>MKGRPEARRRSASLRIPGQPTVSGSSRERAATSRTNKSIKRTDRMEANTLLEQARALIQAEGRAVTEVAEGLGPPFVEAVRLVAECPGAIMTTGSGTSGAIARRLAHLLATCGMHAFFVHPADALHGPSAAVAPGDVLIALSKAGKSAEINHFARVTRERGGKVISLTWKPESELGSLSDVVLRLPATVYAEGEGVLPFGSTLAAGALCDAICLAAKTLRGFDLATLAQTHPAGATAELITKH</sequence>
<dbReference type="PANTHER" id="PTHR42745">
    <property type="match status" value="1"/>
</dbReference>
<dbReference type="Gene3D" id="3.40.50.10490">
    <property type="entry name" value="Glucose-6-phosphate isomerase like protein, domain 1"/>
    <property type="match status" value="1"/>
</dbReference>
<dbReference type="PANTHER" id="PTHR42745:SF1">
    <property type="entry name" value="ARABINOSE 5-PHOSPHATE ISOMERASE KDSD"/>
    <property type="match status" value="1"/>
</dbReference>
<proteinExistence type="predicted"/>
<dbReference type="InterPro" id="IPR001347">
    <property type="entry name" value="SIS_dom"/>
</dbReference>
<comment type="caution">
    <text evidence="3">The sequence shown here is derived from an EMBL/GenBank/DDBJ whole genome shotgun (WGS) entry which is preliminary data.</text>
</comment>